<evidence type="ECO:0000256" key="1">
    <source>
        <dbReference type="SAM" id="Coils"/>
    </source>
</evidence>
<reference evidence="2 3" key="1">
    <citation type="journal article" date="2019" name="Sci. Rep.">
        <title>A high-quality genome of Eragrostis curvula grass provides insights into Poaceae evolution and supports new strategies to enhance forage quality.</title>
        <authorList>
            <person name="Carballo J."/>
            <person name="Santos B.A.C.M."/>
            <person name="Zappacosta D."/>
            <person name="Garbus I."/>
            <person name="Selva J.P."/>
            <person name="Gallo C.A."/>
            <person name="Diaz A."/>
            <person name="Albertini E."/>
            <person name="Caccamo M."/>
            <person name="Echenique V."/>
        </authorList>
    </citation>
    <scope>NUCLEOTIDE SEQUENCE [LARGE SCALE GENOMIC DNA]</scope>
    <source>
        <strain evidence="3">cv. Victoria</strain>
        <tissue evidence="2">Leaf</tissue>
    </source>
</reference>
<sequence length="342" mass="38401">MAARRRRLEDLDPKRAWSLVASRGGAARRGGPYLSEVLLAQCFQPCSMCTPPGARGQHGGSLSEWLHGSRGPLVEMPFTKQVGWLHTLFRHSDKRGGERDGPIESVGDTEDARMDSLVAHADSSDYMVNIVNSQAKTIQLLQEEIRELHHRLLQQNHATSISGISKEVEGQYGSIEPTWDTRKETTLVNHAVISDPCSKKIEHLEKVTQEVTQKLRMKEVEGQYGSIEPMSNTGKEAPLVKHAAIPDTFSQNTESSDILTVKQGMLIQHLEEKVSEMKQKLKRMDQVIRQLEFDYQETLTMLSVAKDFFSCFVPTEAAANAAISFFTEKDDDIVQKIDHMKD</sequence>
<evidence type="ECO:0000313" key="3">
    <source>
        <dbReference type="Proteomes" id="UP000324897"/>
    </source>
</evidence>
<keyword evidence="3" id="KW-1185">Reference proteome</keyword>
<protein>
    <submittedName>
        <fullName evidence="2">Uncharacterized protein</fullName>
    </submittedName>
</protein>
<feature type="non-terminal residue" evidence="2">
    <location>
        <position position="1"/>
    </location>
</feature>
<feature type="coiled-coil region" evidence="1">
    <location>
        <begin position="267"/>
        <end position="294"/>
    </location>
</feature>
<dbReference type="EMBL" id="RWGY01000200">
    <property type="protein sequence ID" value="TVU03259.1"/>
    <property type="molecule type" value="Genomic_DNA"/>
</dbReference>
<feature type="coiled-coil region" evidence="1">
    <location>
        <begin position="131"/>
        <end position="158"/>
    </location>
</feature>
<evidence type="ECO:0000313" key="2">
    <source>
        <dbReference type="EMBL" id="TVU03259.1"/>
    </source>
</evidence>
<dbReference type="AlphaFoldDB" id="A0A5J9SWA7"/>
<name>A0A5J9SWA7_9POAL</name>
<keyword evidence="1" id="KW-0175">Coiled coil</keyword>
<organism evidence="2 3">
    <name type="scientific">Eragrostis curvula</name>
    <name type="common">weeping love grass</name>
    <dbReference type="NCBI Taxonomy" id="38414"/>
    <lineage>
        <taxon>Eukaryota</taxon>
        <taxon>Viridiplantae</taxon>
        <taxon>Streptophyta</taxon>
        <taxon>Embryophyta</taxon>
        <taxon>Tracheophyta</taxon>
        <taxon>Spermatophyta</taxon>
        <taxon>Magnoliopsida</taxon>
        <taxon>Liliopsida</taxon>
        <taxon>Poales</taxon>
        <taxon>Poaceae</taxon>
        <taxon>PACMAD clade</taxon>
        <taxon>Chloridoideae</taxon>
        <taxon>Eragrostideae</taxon>
        <taxon>Eragrostidinae</taxon>
        <taxon>Eragrostis</taxon>
    </lineage>
</organism>
<dbReference type="Gramene" id="TVU03259">
    <property type="protein sequence ID" value="TVU03259"/>
    <property type="gene ID" value="EJB05_51202"/>
</dbReference>
<gene>
    <name evidence="2" type="ORF">EJB05_51202</name>
</gene>
<comment type="caution">
    <text evidence="2">The sequence shown here is derived from an EMBL/GenBank/DDBJ whole genome shotgun (WGS) entry which is preliminary data.</text>
</comment>
<proteinExistence type="predicted"/>
<dbReference type="Proteomes" id="UP000324897">
    <property type="component" value="Unassembled WGS sequence"/>
</dbReference>
<accession>A0A5J9SWA7</accession>